<dbReference type="EMBL" id="BJUY01000002">
    <property type="protein sequence ID" value="GEK90583.1"/>
    <property type="molecule type" value="Genomic_DNA"/>
</dbReference>
<feature type="transmembrane region" description="Helical" evidence="1">
    <location>
        <begin position="155"/>
        <end position="174"/>
    </location>
</feature>
<evidence type="ECO:0008006" key="4">
    <source>
        <dbReference type="Google" id="ProtNLM"/>
    </source>
</evidence>
<protein>
    <recommendedName>
        <fullName evidence="4">DUF624 domain-containing protein</fullName>
    </recommendedName>
</protein>
<feature type="transmembrane region" description="Helical" evidence="1">
    <location>
        <begin position="80"/>
        <end position="98"/>
    </location>
</feature>
<dbReference type="InterPro" id="IPR006938">
    <property type="entry name" value="DUF624"/>
</dbReference>
<name>A0A511ATE1_9LACT</name>
<organism evidence="2 3">
    <name type="scientific">Alkalibacterium kapii</name>
    <dbReference type="NCBI Taxonomy" id="426704"/>
    <lineage>
        <taxon>Bacteria</taxon>
        <taxon>Bacillati</taxon>
        <taxon>Bacillota</taxon>
        <taxon>Bacilli</taxon>
        <taxon>Lactobacillales</taxon>
        <taxon>Carnobacteriaceae</taxon>
        <taxon>Alkalibacterium</taxon>
    </lineage>
</organism>
<proteinExistence type="predicted"/>
<keyword evidence="1" id="KW-1133">Transmembrane helix</keyword>
<evidence type="ECO:0000256" key="1">
    <source>
        <dbReference type="SAM" id="Phobius"/>
    </source>
</evidence>
<keyword evidence="1" id="KW-0472">Membrane</keyword>
<sequence length="208" mass="24700">MDSAKNEKAVVVKFTETFSTLAVLNVYWLFCALFILPLFSATEAVFYCINKYMEEGETEFRQIFFHYVKSNWFKSFKRHILPFMILLVTILDALVIYFSPMHGAMRSLMLGIFLLMSILAFFLFMYQLSVMLLDNGTEKTMKYRMLKALFIIMRYPHYTLALFLTLFVYLLIALYFVPMLIFFVVSFPAYCFTYVILKKINQKSHRME</sequence>
<feature type="transmembrane region" description="Helical" evidence="1">
    <location>
        <begin position="110"/>
        <end position="134"/>
    </location>
</feature>
<keyword evidence="1" id="KW-0812">Transmembrane</keyword>
<dbReference type="RefSeq" id="WP_146922919.1">
    <property type="nucleotide sequence ID" value="NZ_BJUY01000002.1"/>
</dbReference>
<feature type="transmembrane region" description="Helical" evidence="1">
    <location>
        <begin position="180"/>
        <end position="197"/>
    </location>
</feature>
<evidence type="ECO:0000313" key="2">
    <source>
        <dbReference type="EMBL" id="GEK90583.1"/>
    </source>
</evidence>
<keyword evidence="3" id="KW-1185">Reference proteome</keyword>
<comment type="caution">
    <text evidence="2">The sequence shown here is derived from an EMBL/GenBank/DDBJ whole genome shotgun (WGS) entry which is preliminary data.</text>
</comment>
<dbReference type="AlphaFoldDB" id="A0A511ATE1"/>
<evidence type="ECO:0000313" key="3">
    <source>
        <dbReference type="Proteomes" id="UP000321662"/>
    </source>
</evidence>
<gene>
    <name evidence="2" type="ORF">AKA01nite_02050</name>
</gene>
<reference evidence="2 3" key="1">
    <citation type="submission" date="2019-07" db="EMBL/GenBank/DDBJ databases">
        <title>Whole genome shotgun sequence of Alkalibacterium kapii NBRC 103247.</title>
        <authorList>
            <person name="Hosoyama A."/>
            <person name="Uohara A."/>
            <person name="Ohji S."/>
            <person name="Ichikawa N."/>
        </authorList>
    </citation>
    <scope>NUCLEOTIDE SEQUENCE [LARGE SCALE GENOMIC DNA]</scope>
    <source>
        <strain evidence="2 3">NBRC 103247</strain>
    </source>
</reference>
<feature type="transmembrane region" description="Helical" evidence="1">
    <location>
        <begin position="26"/>
        <end position="49"/>
    </location>
</feature>
<accession>A0A511ATE1</accession>
<dbReference type="OrthoDB" id="2182676at2"/>
<dbReference type="Proteomes" id="UP000321662">
    <property type="component" value="Unassembled WGS sequence"/>
</dbReference>
<dbReference type="Pfam" id="PF04854">
    <property type="entry name" value="DUF624"/>
    <property type="match status" value="1"/>
</dbReference>